<keyword evidence="3 12" id="KW-0812">Transmembrane</keyword>
<evidence type="ECO:0000256" key="8">
    <source>
        <dbReference type="ARBA" id="ARBA00023310"/>
    </source>
</evidence>
<keyword evidence="1 12" id="KW-0813">Transport</keyword>
<name>A0ABQ1G957_9SPHN</name>
<keyword evidence="7 12" id="KW-0472">Membrane</keyword>
<keyword evidence="6 12" id="KW-0406">Ion transport</keyword>
<comment type="subcellular location">
    <subcellularLocation>
        <location evidence="12">Cell membrane</location>
        <topology evidence="12">Single-pass membrane protein</topology>
    </subcellularLocation>
    <subcellularLocation>
        <location evidence="11">Endomembrane system</location>
        <topology evidence="11">Single-pass membrane protein</topology>
    </subcellularLocation>
</comment>
<evidence type="ECO:0000256" key="1">
    <source>
        <dbReference type="ARBA" id="ARBA00022448"/>
    </source>
</evidence>
<evidence type="ECO:0000256" key="3">
    <source>
        <dbReference type="ARBA" id="ARBA00022692"/>
    </source>
</evidence>
<evidence type="ECO:0000256" key="14">
    <source>
        <dbReference type="SAM" id="Coils"/>
    </source>
</evidence>
<protein>
    <recommendedName>
        <fullName evidence="12">ATP synthase subunit b</fullName>
    </recommendedName>
    <alternativeName>
        <fullName evidence="12">ATP synthase F(0) sector subunit b</fullName>
    </alternativeName>
    <alternativeName>
        <fullName evidence="12">ATPase subunit I</fullName>
    </alternativeName>
    <alternativeName>
        <fullName evidence="12">F-type ATPase subunit b</fullName>
        <shortName evidence="12">F-ATPase subunit b</shortName>
    </alternativeName>
</protein>
<evidence type="ECO:0000256" key="4">
    <source>
        <dbReference type="ARBA" id="ARBA00022781"/>
    </source>
</evidence>
<dbReference type="EMBL" id="BMDW01000003">
    <property type="protein sequence ID" value="GGA39142.1"/>
    <property type="molecule type" value="Genomic_DNA"/>
</dbReference>
<comment type="function">
    <text evidence="9 12">F(1)F(0) ATP synthase produces ATP from ADP in the presence of a proton or sodium gradient. F-type ATPases consist of two structural domains, F(1) containing the extramembraneous catalytic core and F(0) containing the membrane proton channel, linked together by a central stalk and a peripheral stalk. During catalysis, ATP synthesis in the catalytic domain of F(1) is coupled via a rotary mechanism of the central stalk subunits to proton translocation.</text>
</comment>
<evidence type="ECO:0000313" key="16">
    <source>
        <dbReference type="Proteomes" id="UP000618591"/>
    </source>
</evidence>
<dbReference type="InterPro" id="IPR002146">
    <property type="entry name" value="ATP_synth_b/b'su_bac/chlpt"/>
</dbReference>
<comment type="caution">
    <text evidence="15">The sequence shown here is derived from an EMBL/GenBank/DDBJ whole genome shotgun (WGS) entry which is preliminary data.</text>
</comment>
<dbReference type="RefSeq" id="WP_188445453.1">
    <property type="nucleotide sequence ID" value="NZ_BMDW01000003.1"/>
</dbReference>
<evidence type="ECO:0000256" key="10">
    <source>
        <dbReference type="ARBA" id="ARBA00025614"/>
    </source>
</evidence>
<proteinExistence type="inferred from homology"/>
<keyword evidence="2 12" id="KW-0138">CF(0)</keyword>
<dbReference type="Proteomes" id="UP000618591">
    <property type="component" value="Unassembled WGS sequence"/>
</dbReference>
<keyword evidence="5 12" id="KW-1133">Transmembrane helix</keyword>
<dbReference type="Pfam" id="PF00430">
    <property type="entry name" value="ATP-synt_B"/>
    <property type="match status" value="1"/>
</dbReference>
<gene>
    <name evidence="15" type="primary">atpF1</name>
    <name evidence="12" type="synonym">atpF</name>
    <name evidence="15" type="ORF">GCM10011395_06720</name>
</gene>
<sequence length="188" mass="19247">MVNPGAEATTLNTVAQTGVAELHHEPAFLGVTAAGFVALSMLVVIGIMIWQKVPKMIAGALDARIATIRNQLDEASKLRAEAEAQLAEAKARNAASAGDAAAIVAHAEAEAAAMLAKAEADLTNLIARRQTMAEDKIAAAERGAIAEVRALAADAATRAAAAIIAERHGADADKALVDRTIAGLGRLN</sequence>
<evidence type="ECO:0000256" key="11">
    <source>
        <dbReference type="ARBA" id="ARBA00037847"/>
    </source>
</evidence>
<evidence type="ECO:0000313" key="15">
    <source>
        <dbReference type="EMBL" id="GGA39142.1"/>
    </source>
</evidence>
<evidence type="ECO:0000256" key="12">
    <source>
        <dbReference type="HAMAP-Rule" id="MF_01398"/>
    </source>
</evidence>
<keyword evidence="4 12" id="KW-0375">Hydrogen ion transport</keyword>
<keyword evidence="8 12" id="KW-0066">ATP synthesis</keyword>
<organism evidence="15 16">
    <name type="scientific">Sphingomonas psychrolutea</name>
    <dbReference type="NCBI Taxonomy" id="1259676"/>
    <lineage>
        <taxon>Bacteria</taxon>
        <taxon>Pseudomonadati</taxon>
        <taxon>Pseudomonadota</taxon>
        <taxon>Alphaproteobacteria</taxon>
        <taxon>Sphingomonadales</taxon>
        <taxon>Sphingomonadaceae</taxon>
        <taxon>Sphingomonas</taxon>
    </lineage>
</organism>
<evidence type="ECO:0000256" key="2">
    <source>
        <dbReference type="ARBA" id="ARBA00022547"/>
    </source>
</evidence>
<comment type="similarity">
    <text evidence="12 13">Belongs to the ATPase B chain family.</text>
</comment>
<accession>A0ABQ1G957</accession>
<feature type="coiled-coil region" evidence="14">
    <location>
        <begin position="65"/>
        <end position="135"/>
    </location>
</feature>
<evidence type="ECO:0000256" key="7">
    <source>
        <dbReference type="ARBA" id="ARBA00023136"/>
    </source>
</evidence>
<reference evidence="16" key="1">
    <citation type="journal article" date="2019" name="Int. J. Syst. Evol. Microbiol.">
        <title>The Global Catalogue of Microorganisms (GCM) 10K type strain sequencing project: providing services to taxonomists for standard genome sequencing and annotation.</title>
        <authorList>
            <consortium name="The Broad Institute Genomics Platform"/>
            <consortium name="The Broad Institute Genome Sequencing Center for Infectious Disease"/>
            <person name="Wu L."/>
            <person name="Ma J."/>
        </authorList>
    </citation>
    <scope>NUCLEOTIDE SEQUENCE [LARGE SCALE GENOMIC DNA]</scope>
    <source>
        <strain evidence="16">CGMCC 1.10106</strain>
    </source>
</reference>
<evidence type="ECO:0000256" key="5">
    <source>
        <dbReference type="ARBA" id="ARBA00022989"/>
    </source>
</evidence>
<dbReference type="HAMAP" id="MF_01398">
    <property type="entry name" value="ATP_synth_b_bprime"/>
    <property type="match status" value="1"/>
</dbReference>
<evidence type="ECO:0000256" key="13">
    <source>
        <dbReference type="RuleBase" id="RU003848"/>
    </source>
</evidence>
<comment type="subunit">
    <text evidence="12">F-type ATPases have 2 components, F(1) - the catalytic core - and F(0) - the membrane proton channel. F(1) has five subunits: alpha(3), beta(3), gamma(1), delta(1), epsilon(1). F(0) has three main subunits: a(1), b(2) and c(10-14). The alpha and beta chains form an alternating ring which encloses part of the gamma chain. F(1) is attached to F(0) by a central stalk formed by the gamma and epsilon chains, while a peripheral stalk is formed by the delta and b chains.</text>
</comment>
<keyword evidence="14" id="KW-0175">Coiled coil</keyword>
<evidence type="ECO:0000256" key="6">
    <source>
        <dbReference type="ARBA" id="ARBA00023065"/>
    </source>
</evidence>
<keyword evidence="12" id="KW-1003">Cell membrane</keyword>
<comment type="function">
    <text evidence="10">Component of the F(0) channel, it forms part of the peripheral stalk, linking F(1) to F(0). The b'-subunit is a diverged and duplicated form of b found in plants and photosynthetic bacteria.</text>
</comment>
<feature type="transmembrane region" description="Helical" evidence="12">
    <location>
        <begin position="27"/>
        <end position="50"/>
    </location>
</feature>
<evidence type="ECO:0000256" key="9">
    <source>
        <dbReference type="ARBA" id="ARBA00025198"/>
    </source>
</evidence>
<keyword evidence="16" id="KW-1185">Reference proteome</keyword>